<reference evidence="11" key="1">
    <citation type="submission" date="2021-01" db="EMBL/GenBank/DDBJ databases">
        <authorList>
            <consortium name="Aspergillus puulaauensis MK2 genome sequencing consortium"/>
            <person name="Kazuki M."/>
            <person name="Futagami T."/>
        </authorList>
    </citation>
    <scope>NUCLEOTIDE SEQUENCE</scope>
    <source>
        <strain evidence="11">MK2</strain>
    </source>
</reference>
<sequence length="399" mass="44726">MIASLLLTVTAAGAMAASSLGSTPQMGFNTWNSFKANYNQSIIHDVADLMVSLGLKDAGYNYLLLDEGWSDMERTDEGYLQANRTTFPDGIKPLAKRVHEMGLKIGLYGDSGILTCGFRPGSWGYEERDAMTLAEWGVDYWKYDNCGGFQAMTRVPQERFLTMQNALLRTGREIFFSVCEWGFQFPWHWGGGIGHSYRMSGDITASFTNETDCPCKTAYCLNTGYAGCSVTTILRKMREISVYQERSHWLDMDMLEVGVANMTIHMQQTHFAFWAALKSPLIIGADLRSLDKESLEILKNKDIIALNQDPLGRPVHFIENAGVEGFIQVWAGELEEGHVVMVFNEKSYPHDVSIPLAELNLGINYPVHARELWSGKSWGLISSIEATLEGYQTLVFRLT</sequence>
<dbReference type="PRINTS" id="PR00740">
    <property type="entry name" value="GLHYDRLASE27"/>
</dbReference>
<comment type="catalytic activity">
    <reaction evidence="1 8">
        <text>Hydrolysis of terminal, non-reducing alpha-D-galactose residues in alpha-D-galactosides, including galactose oligosaccharides, galactomannans and galactolipids.</text>
        <dbReference type="EC" id="3.2.1.22"/>
    </reaction>
</comment>
<dbReference type="Gene3D" id="2.60.40.1180">
    <property type="entry name" value="Golgi alpha-mannosidase II"/>
    <property type="match status" value="1"/>
</dbReference>
<dbReference type="EMBL" id="AP024443">
    <property type="protein sequence ID" value="BCS19539.1"/>
    <property type="molecule type" value="Genomic_DNA"/>
</dbReference>
<feature type="signal peptide" evidence="9">
    <location>
        <begin position="1"/>
        <end position="16"/>
    </location>
</feature>
<keyword evidence="12" id="KW-1185">Reference proteome</keyword>
<dbReference type="GO" id="GO:0004557">
    <property type="term" value="F:alpha-galactosidase activity"/>
    <property type="evidence" value="ECO:0007669"/>
    <property type="project" value="UniProtKB-EC"/>
</dbReference>
<dbReference type="InterPro" id="IPR017853">
    <property type="entry name" value="GH"/>
</dbReference>
<dbReference type="EC" id="3.2.1.22" evidence="3 8"/>
<dbReference type="OrthoDB" id="5795902at2759"/>
<evidence type="ECO:0000256" key="8">
    <source>
        <dbReference type="RuleBase" id="RU361168"/>
    </source>
</evidence>
<proteinExistence type="inferred from homology"/>
<evidence type="ECO:0000256" key="3">
    <source>
        <dbReference type="ARBA" id="ARBA00012755"/>
    </source>
</evidence>
<evidence type="ECO:0000256" key="4">
    <source>
        <dbReference type="ARBA" id="ARBA00022729"/>
    </source>
</evidence>
<comment type="similarity">
    <text evidence="2 8">Belongs to the glycosyl hydrolase 27 family.</text>
</comment>
<dbReference type="SUPFAM" id="SSF51011">
    <property type="entry name" value="Glycosyl hydrolase domain"/>
    <property type="match status" value="1"/>
</dbReference>
<dbReference type="InterPro" id="IPR041233">
    <property type="entry name" value="Melibiase_C"/>
</dbReference>
<evidence type="ECO:0000256" key="1">
    <source>
        <dbReference type="ARBA" id="ARBA00001255"/>
    </source>
</evidence>
<feature type="domain" description="Alpha galactosidase C-terminal" evidence="10">
    <location>
        <begin position="325"/>
        <end position="398"/>
    </location>
</feature>
<evidence type="ECO:0000256" key="9">
    <source>
        <dbReference type="SAM" id="SignalP"/>
    </source>
</evidence>
<evidence type="ECO:0000259" key="10">
    <source>
        <dbReference type="Pfam" id="PF17801"/>
    </source>
</evidence>
<dbReference type="CDD" id="cd14792">
    <property type="entry name" value="GH27"/>
    <property type="match status" value="1"/>
</dbReference>
<dbReference type="InterPro" id="IPR013785">
    <property type="entry name" value="Aldolase_TIM"/>
</dbReference>
<organism evidence="11 12">
    <name type="scientific">Aspergillus puulaauensis</name>
    <dbReference type="NCBI Taxonomy" id="1220207"/>
    <lineage>
        <taxon>Eukaryota</taxon>
        <taxon>Fungi</taxon>
        <taxon>Dikarya</taxon>
        <taxon>Ascomycota</taxon>
        <taxon>Pezizomycotina</taxon>
        <taxon>Eurotiomycetes</taxon>
        <taxon>Eurotiomycetidae</taxon>
        <taxon>Eurotiales</taxon>
        <taxon>Aspergillaceae</taxon>
        <taxon>Aspergillus</taxon>
    </lineage>
</organism>
<evidence type="ECO:0000256" key="5">
    <source>
        <dbReference type="ARBA" id="ARBA00022801"/>
    </source>
</evidence>
<dbReference type="FunFam" id="3.20.20.70:FF:000286">
    <property type="entry name" value="Alpha-galactosidase"/>
    <property type="match status" value="1"/>
</dbReference>
<dbReference type="Gene3D" id="3.20.20.70">
    <property type="entry name" value="Aldolase class I"/>
    <property type="match status" value="1"/>
</dbReference>
<dbReference type="GO" id="GO:0005975">
    <property type="term" value="P:carbohydrate metabolic process"/>
    <property type="evidence" value="ECO:0007669"/>
    <property type="project" value="InterPro"/>
</dbReference>
<keyword evidence="7 8" id="KW-0326">Glycosidase</keyword>
<dbReference type="GeneID" id="64969544"/>
<dbReference type="Pfam" id="PF16499">
    <property type="entry name" value="Melibiase_2"/>
    <property type="match status" value="1"/>
</dbReference>
<dbReference type="Proteomes" id="UP000654913">
    <property type="component" value="Chromosome 1"/>
</dbReference>
<dbReference type="PANTHER" id="PTHR11452">
    <property type="entry name" value="ALPHA-GALACTOSIDASE/ALPHA-N-ACETYLGALACTOSAMINIDASE"/>
    <property type="match status" value="1"/>
</dbReference>
<evidence type="ECO:0000256" key="6">
    <source>
        <dbReference type="ARBA" id="ARBA00023157"/>
    </source>
</evidence>
<keyword evidence="6 8" id="KW-1015">Disulfide bond</keyword>
<protein>
    <recommendedName>
        <fullName evidence="3 8">Alpha-galactosidase</fullName>
        <ecNumber evidence="3 8">3.2.1.22</ecNumber>
    </recommendedName>
    <alternativeName>
        <fullName evidence="8">Melibiase</fullName>
    </alternativeName>
</protein>
<reference evidence="11" key="2">
    <citation type="submission" date="2021-02" db="EMBL/GenBank/DDBJ databases">
        <title>Aspergillus puulaauensis MK2 genome sequence.</title>
        <authorList>
            <person name="Futagami T."/>
            <person name="Mori K."/>
            <person name="Kadooka C."/>
            <person name="Tanaka T."/>
        </authorList>
    </citation>
    <scope>NUCLEOTIDE SEQUENCE</scope>
    <source>
        <strain evidence="11">MK2</strain>
    </source>
</reference>
<gene>
    <name evidence="11" type="ORF">APUU_12367S</name>
</gene>
<feature type="chain" id="PRO_5030532175" description="Alpha-galactosidase" evidence="9">
    <location>
        <begin position="17"/>
        <end position="399"/>
    </location>
</feature>
<keyword evidence="4 9" id="KW-0732">Signal</keyword>
<dbReference type="KEGG" id="apuu:APUU_12367S"/>
<evidence type="ECO:0000313" key="12">
    <source>
        <dbReference type="Proteomes" id="UP000654913"/>
    </source>
</evidence>
<accession>A0A7R8AHD8</accession>
<evidence type="ECO:0000256" key="7">
    <source>
        <dbReference type="ARBA" id="ARBA00023295"/>
    </source>
</evidence>
<dbReference type="AlphaFoldDB" id="A0A7R8AHD8"/>
<dbReference type="Pfam" id="PF17801">
    <property type="entry name" value="Melibiase_C"/>
    <property type="match status" value="1"/>
</dbReference>
<evidence type="ECO:0000313" key="11">
    <source>
        <dbReference type="EMBL" id="BCS19539.1"/>
    </source>
</evidence>
<dbReference type="RefSeq" id="XP_041551733.1">
    <property type="nucleotide sequence ID" value="XM_041698560.1"/>
</dbReference>
<keyword evidence="5 8" id="KW-0378">Hydrolase</keyword>
<dbReference type="SUPFAM" id="SSF51445">
    <property type="entry name" value="(Trans)glycosidases"/>
    <property type="match status" value="1"/>
</dbReference>
<dbReference type="PANTHER" id="PTHR11452:SF87">
    <property type="entry name" value="ALPHA-GALACTOSIDASE"/>
    <property type="match status" value="1"/>
</dbReference>
<dbReference type="InterPro" id="IPR013780">
    <property type="entry name" value="Glyco_hydro_b"/>
</dbReference>
<dbReference type="InterPro" id="IPR002241">
    <property type="entry name" value="Glyco_hydro_27"/>
</dbReference>
<evidence type="ECO:0000256" key="2">
    <source>
        <dbReference type="ARBA" id="ARBA00009743"/>
    </source>
</evidence>
<name>A0A7R8AHD8_9EURO</name>